<dbReference type="EMBL" id="CP080507">
    <property type="protein sequence ID" value="QYM80687.1"/>
    <property type="molecule type" value="Genomic_DNA"/>
</dbReference>
<name>A0A8F9U036_9BACT</name>
<dbReference type="PANTHER" id="PTHR12110">
    <property type="entry name" value="HYDROXYPYRUVATE ISOMERASE"/>
    <property type="match status" value="1"/>
</dbReference>
<dbReference type="SUPFAM" id="SSF51658">
    <property type="entry name" value="Xylose isomerase-like"/>
    <property type="match status" value="1"/>
</dbReference>
<reference evidence="2" key="1">
    <citation type="submission" date="2021-08" db="EMBL/GenBank/DDBJ databases">
        <title>Genome of a novel bacterium of the phylum Verrucomicrobia, Oleiharenicola sp. KSB-15.</title>
        <authorList>
            <person name="Chung J.-H."/>
            <person name="Ahn J.-H."/>
            <person name="Yoon Y."/>
            <person name="Kim D.-Y."/>
            <person name="An S.-H."/>
            <person name="Park I."/>
            <person name="Yeon J."/>
        </authorList>
    </citation>
    <scope>NUCLEOTIDE SEQUENCE</scope>
    <source>
        <strain evidence="2">KSB-15</strain>
    </source>
</reference>
<evidence type="ECO:0000313" key="3">
    <source>
        <dbReference type="Proteomes" id="UP000825051"/>
    </source>
</evidence>
<dbReference type="KEGG" id="ole:K0B96_08840"/>
<dbReference type="GO" id="GO:0016853">
    <property type="term" value="F:isomerase activity"/>
    <property type="evidence" value="ECO:0007669"/>
    <property type="project" value="UniProtKB-KW"/>
</dbReference>
<keyword evidence="3" id="KW-1185">Reference proteome</keyword>
<keyword evidence="2" id="KW-0413">Isomerase</keyword>
<dbReference type="Gene3D" id="3.20.20.150">
    <property type="entry name" value="Divalent-metal-dependent TIM barrel enzymes"/>
    <property type="match status" value="1"/>
</dbReference>
<sequence>MNAKFACADFTFPLLSHLHALELISMMGFRGVDIGLFESRSHLWPSRELKQPRSSARRLRRALTARGLKAADVFLQMAPDFAPFAINQPNAGARRKARDWFLRTLDFADALGCQHVTTLPGIAFPEEGRDASLARAAAELQWRVEQASAAGLVFGTEAHVGSIATTPEETLDLVRRAPGLTLTLDYTHFTRAGIADKRVEPLIAHASHFHARGACRGRLQCNFKQNTIDYARVLAAMKAAKYRGWVGVEYVWIDWEHCNESDNISETMLLRNFLRAQAATL</sequence>
<gene>
    <name evidence="2" type="ORF">K0B96_08840</name>
</gene>
<organism evidence="2 3">
    <name type="scientific">Horticoccus luteus</name>
    <dbReference type="NCBI Taxonomy" id="2862869"/>
    <lineage>
        <taxon>Bacteria</taxon>
        <taxon>Pseudomonadati</taxon>
        <taxon>Verrucomicrobiota</taxon>
        <taxon>Opitutia</taxon>
        <taxon>Opitutales</taxon>
        <taxon>Opitutaceae</taxon>
        <taxon>Horticoccus</taxon>
    </lineage>
</organism>
<proteinExistence type="predicted"/>
<evidence type="ECO:0000259" key="1">
    <source>
        <dbReference type="Pfam" id="PF01261"/>
    </source>
</evidence>
<dbReference type="RefSeq" id="WP_220166236.1">
    <property type="nucleotide sequence ID" value="NZ_CP080507.1"/>
</dbReference>
<protein>
    <submittedName>
        <fullName evidence="2">Sugar phosphate isomerase/epimerase</fullName>
    </submittedName>
</protein>
<dbReference type="Pfam" id="PF01261">
    <property type="entry name" value="AP_endonuc_2"/>
    <property type="match status" value="1"/>
</dbReference>
<evidence type="ECO:0000313" key="2">
    <source>
        <dbReference type="EMBL" id="QYM80687.1"/>
    </source>
</evidence>
<dbReference type="InterPro" id="IPR013022">
    <property type="entry name" value="Xyl_isomerase-like_TIM-brl"/>
</dbReference>
<dbReference type="PANTHER" id="PTHR12110:SF53">
    <property type="entry name" value="BLR5974 PROTEIN"/>
    <property type="match status" value="1"/>
</dbReference>
<dbReference type="AlphaFoldDB" id="A0A8F9U036"/>
<accession>A0A8F9U036</accession>
<dbReference type="InterPro" id="IPR036237">
    <property type="entry name" value="Xyl_isomerase-like_sf"/>
</dbReference>
<dbReference type="Proteomes" id="UP000825051">
    <property type="component" value="Chromosome"/>
</dbReference>
<dbReference type="InterPro" id="IPR050312">
    <property type="entry name" value="IolE/XylAMocC-like"/>
</dbReference>
<feature type="domain" description="Xylose isomerase-like TIM barrel" evidence="1">
    <location>
        <begin position="22"/>
        <end position="264"/>
    </location>
</feature>